<feature type="compositionally biased region" description="Basic and acidic residues" evidence="1">
    <location>
        <begin position="19"/>
        <end position="33"/>
    </location>
</feature>
<gene>
    <name evidence="2" type="ORF">GCM10011335_23150</name>
</gene>
<sequence length="67" mass="6975">MGDDVQTAPREPSGHAGSHRTEADQGDAADHRTTPPGWDAVTHPFAEAGKRTGAPVSSSRIKLSPLS</sequence>
<accession>A0A916XXI5</accession>
<reference evidence="2" key="1">
    <citation type="journal article" date="2014" name="Int. J. Syst. Evol. Microbiol.">
        <title>Complete genome sequence of Corynebacterium casei LMG S-19264T (=DSM 44701T), isolated from a smear-ripened cheese.</title>
        <authorList>
            <consortium name="US DOE Joint Genome Institute (JGI-PGF)"/>
            <person name="Walter F."/>
            <person name="Albersmeier A."/>
            <person name="Kalinowski J."/>
            <person name="Ruckert C."/>
        </authorList>
    </citation>
    <scope>NUCLEOTIDE SEQUENCE</scope>
    <source>
        <strain evidence="2">CGMCC 1.15493</strain>
    </source>
</reference>
<comment type="caution">
    <text evidence="2">The sequence shown here is derived from an EMBL/GenBank/DDBJ whole genome shotgun (WGS) entry which is preliminary data.</text>
</comment>
<keyword evidence="3" id="KW-1185">Reference proteome</keyword>
<dbReference type="Proteomes" id="UP000613160">
    <property type="component" value="Unassembled WGS sequence"/>
</dbReference>
<reference evidence="2" key="2">
    <citation type="submission" date="2020-09" db="EMBL/GenBank/DDBJ databases">
        <authorList>
            <person name="Sun Q."/>
            <person name="Zhou Y."/>
        </authorList>
    </citation>
    <scope>NUCLEOTIDE SEQUENCE</scope>
    <source>
        <strain evidence="2">CGMCC 1.15493</strain>
    </source>
</reference>
<organism evidence="2 3">
    <name type="scientific">Aureimonas glaciei</name>
    <dbReference type="NCBI Taxonomy" id="1776957"/>
    <lineage>
        <taxon>Bacteria</taxon>
        <taxon>Pseudomonadati</taxon>
        <taxon>Pseudomonadota</taxon>
        <taxon>Alphaproteobacteria</taxon>
        <taxon>Hyphomicrobiales</taxon>
        <taxon>Aurantimonadaceae</taxon>
        <taxon>Aureimonas</taxon>
    </lineage>
</organism>
<evidence type="ECO:0000313" key="3">
    <source>
        <dbReference type="Proteomes" id="UP000613160"/>
    </source>
</evidence>
<dbReference type="EMBL" id="BMJJ01000004">
    <property type="protein sequence ID" value="GGD19601.1"/>
    <property type="molecule type" value="Genomic_DNA"/>
</dbReference>
<dbReference type="AlphaFoldDB" id="A0A916XXI5"/>
<feature type="compositionally biased region" description="Polar residues" evidence="1">
    <location>
        <begin position="55"/>
        <end position="67"/>
    </location>
</feature>
<name>A0A916XXI5_9HYPH</name>
<evidence type="ECO:0000313" key="2">
    <source>
        <dbReference type="EMBL" id="GGD19601.1"/>
    </source>
</evidence>
<evidence type="ECO:0000256" key="1">
    <source>
        <dbReference type="SAM" id="MobiDB-lite"/>
    </source>
</evidence>
<protein>
    <submittedName>
        <fullName evidence="2">Uncharacterized protein</fullName>
    </submittedName>
</protein>
<feature type="region of interest" description="Disordered" evidence="1">
    <location>
        <begin position="1"/>
        <end position="67"/>
    </location>
</feature>
<proteinExistence type="predicted"/>